<keyword evidence="1" id="KW-0853">WD repeat</keyword>
<dbReference type="InterPro" id="IPR001680">
    <property type="entry name" value="WD40_rpt"/>
</dbReference>
<dbReference type="SUPFAM" id="SSF50978">
    <property type="entry name" value="WD40 repeat-like"/>
    <property type="match status" value="1"/>
</dbReference>
<dbReference type="OrthoDB" id="2305498at2759"/>
<evidence type="ECO:0008006" key="5">
    <source>
        <dbReference type="Google" id="ProtNLM"/>
    </source>
</evidence>
<name>A0A8S9XNW8_APOLU</name>
<dbReference type="Proteomes" id="UP000466442">
    <property type="component" value="Linkage Group LG5"/>
</dbReference>
<evidence type="ECO:0000256" key="2">
    <source>
        <dbReference type="ARBA" id="ARBA00022737"/>
    </source>
</evidence>
<evidence type="ECO:0000313" key="3">
    <source>
        <dbReference type="EMBL" id="KAF6210742.1"/>
    </source>
</evidence>
<dbReference type="AlphaFoldDB" id="A0A8S9XNW8"/>
<dbReference type="EMBL" id="WIXP02000005">
    <property type="protein sequence ID" value="KAF6210742.1"/>
    <property type="molecule type" value="Genomic_DNA"/>
</dbReference>
<proteinExistence type="predicted"/>
<keyword evidence="2" id="KW-0677">Repeat</keyword>
<dbReference type="SMART" id="SM00320">
    <property type="entry name" value="WD40"/>
    <property type="match status" value="5"/>
</dbReference>
<dbReference type="PANTHER" id="PTHR19857">
    <property type="entry name" value="MITOCHONDRIAL DIVISION PROTEIN 1-RELATED"/>
    <property type="match status" value="1"/>
</dbReference>
<dbReference type="InterPro" id="IPR015943">
    <property type="entry name" value="WD40/YVTN_repeat-like_dom_sf"/>
</dbReference>
<reference evidence="3" key="1">
    <citation type="journal article" date="2021" name="Mol. Ecol. Resour.">
        <title>Apolygus lucorum genome provides insights into omnivorousness and mesophyll feeding.</title>
        <authorList>
            <person name="Liu Y."/>
            <person name="Liu H."/>
            <person name="Wang H."/>
            <person name="Huang T."/>
            <person name="Liu B."/>
            <person name="Yang B."/>
            <person name="Yin L."/>
            <person name="Li B."/>
            <person name="Zhang Y."/>
            <person name="Zhang S."/>
            <person name="Jiang F."/>
            <person name="Zhang X."/>
            <person name="Ren Y."/>
            <person name="Wang B."/>
            <person name="Wang S."/>
            <person name="Lu Y."/>
            <person name="Wu K."/>
            <person name="Fan W."/>
            <person name="Wang G."/>
        </authorList>
    </citation>
    <scope>NUCLEOTIDE SEQUENCE</scope>
    <source>
        <strain evidence="3">12Hb</strain>
    </source>
</reference>
<evidence type="ECO:0000256" key="1">
    <source>
        <dbReference type="ARBA" id="ARBA00022574"/>
    </source>
</evidence>
<keyword evidence="4" id="KW-1185">Reference proteome</keyword>
<comment type="caution">
    <text evidence="3">The sequence shown here is derived from an EMBL/GenBank/DDBJ whole genome shotgun (WGS) entry which is preliminary data.</text>
</comment>
<dbReference type="InterPro" id="IPR051179">
    <property type="entry name" value="WD_repeat_multifunction"/>
</dbReference>
<gene>
    <name evidence="3" type="ORF">GE061_013852</name>
</gene>
<evidence type="ECO:0000313" key="4">
    <source>
        <dbReference type="Proteomes" id="UP000466442"/>
    </source>
</evidence>
<sequence>MGKLSRPEWKELGDRLEHVWERWSTPKDVQSFCSSHGTVIDSVHILKSTRICAVGSRHKCIDLWDVTGIPHIVSTMASAHHGWVSCLDSYEPETFFSGGFDSVVTMWKVREHSCEHLWSSRCSQAIMSVAVRPDIVAVASFSPILALIDHRSSMTMKHKVHQKAIVNVKLWGNYAMTVARDRCLNIFDLRMLKTVRRIFITDRFQWPKCLAMKDDIVYIGDTVGNVHLLDKNANFKRFHIIPVSGSKGHIASICPDRATFVCGGSDRTLRVVAPSVKHCVIKEIHVGYGITSMSCENEIVAIGKTNGYVEVYKPG</sequence>
<protein>
    <recommendedName>
        <fullName evidence="5">WD repeat-containing protein 55 homolog</fullName>
    </recommendedName>
</protein>
<organism evidence="3 4">
    <name type="scientific">Apolygus lucorum</name>
    <name type="common">Small green plant bug</name>
    <name type="synonym">Lygocoris lucorum</name>
    <dbReference type="NCBI Taxonomy" id="248454"/>
    <lineage>
        <taxon>Eukaryota</taxon>
        <taxon>Metazoa</taxon>
        <taxon>Ecdysozoa</taxon>
        <taxon>Arthropoda</taxon>
        <taxon>Hexapoda</taxon>
        <taxon>Insecta</taxon>
        <taxon>Pterygota</taxon>
        <taxon>Neoptera</taxon>
        <taxon>Paraneoptera</taxon>
        <taxon>Hemiptera</taxon>
        <taxon>Heteroptera</taxon>
        <taxon>Panheteroptera</taxon>
        <taxon>Cimicomorpha</taxon>
        <taxon>Miridae</taxon>
        <taxon>Mirini</taxon>
        <taxon>Apolygus</taxon>
    </lineage>
</organism>
<dbReference type="Gene3D" id="2.130.10.10">
    <property type="entry name" value="YVTN repeat-like/Quinoprotein amine dehydrogenase"/>
    <property type="match status" value="2"/>
</dbReference>
<dbReference type="InterPro" id="IPR036322">
    <property type="entry name" value="WD40_repeat_dom_sf"/>
</dbReference>
<accession>A0A8S9XNW8</accession>